<dbReference type="AlphaFoldDB" id="A0A396ST45"/>
<accession>A0A396ST45</accession>
<feature type="transmembrane region" description="Helical" evidence="1">
    <location>
        <begin position="7"/>
        <end position="33"/>
    </location>
</feature>
<sequence length="128" mass="15047">MNNNHKLTYIVLVLIILVGGYIIFLGSYIPYLFYSESYIPYELDYQINTMIKNHDTKQMREVASDKRIYSFLVHLNKKDSCKNTSDCQGGSKNIYLYGTEIKGKTIGVDMKKENSIYWEVDKLYFTKR</sequence>
<keyword evidence="1" id="KW-0812">Transmembrane</keyword>
<organism evidence="2 3">
    <name type="scientific">Lactobacillus bombicola</name>
    <dbReference type="NCBI Taxonomy" id="1505723"/>
    <lineage>
        <taxon>Bacteria</taxon>
        <taxon>Bacillati</taxon>
        <taxon>Bacillota</taxon>
        <taxon>Bacilli</taxon>
        <taxon>Lactobacillales</taxon>
        <taxon>Lactobacillaceae</taxon>
        <taxon>Lactobacillus</taxon>
    </lineage>
</organism>
<reference evidence="2 3" key="1">
    <citation type="submission" date="2018-07" db="EMBL/GenBank/DDBJ databases">
        <title>Genome sequences of six Lactobacillus spp. isolated from bumble bee guts.</title>
        <authorList>
            <person name="Motta E.V.S."/>
            <person name="Moran N.A."/>
        </authorList>
    </citation>
    <scope>NUCLEOTIDE SEQUENCE [LARGE SCALE GENOMIC DNA]</scope>
    <source>
        <strain evidence="2 3">OCC3</strain>
    </source>
</reference>
<comment type="caution">
    <text evidence="2">The sequence shown here is derived from an EMBL/GenBank/DDBJ whole genome shotgun (WGS) entry which is preliminary data.</text>
</comment>
<dbReference type="EMBL" id="QOCV01000002">
    <property type="protein sequence ID" value="RHW55158.1"/>
    <property type="molecule type" value="Genomic_DNA"/>
</dbReference>
<evidence type="ECO:0000313" key="2">
    <source>
        <dbReference type="EMBL" id="RHW55158.1"/>
    </source>
</evidence>
<protein>
    <submittedName>
        <fullName evidence="2">Uncharacterized protein</fullName>
    </submittedName>
</protein>
<dbReference type="RefSeq" id="WP_118897522.1">
    <property type="nucleotide sequence ID" value="NZ_QOCV01000002.1"/>
</dbReference>
<proteinExistence type="predicted"/>
<keyword evidence="1" id="KW-0472">Membrane</keyword>
<gene>
    <name evidence="2" type="ORF">DS835_00855</name>
</gene>
<keyword evidence="1" id="KW-1133">Transmembrane helix</keyword>
<evidence type="ECO:0000256" key="1">
    <source>
        <dbReference type="SAM" id="Phobius"/>
    </source>
</evidence>
<name>A0A396ST45_9LACO</name>
<evidence type="ECO:0000313" key="3">
    <source>
        <dbReference type="Proteomes" id="UP000265862"/>
    </source>
</evidence>
<dbReference type="Proteomes" id="UP000265862">
    <property type="component" value="Unassembled WGS sequence"/>
</dbReference>